<dbReference type="PANTHER" id="PTHR42711">
    <property type="entry name" value="ABC TRANSPORTER ATP-BINDING PROTEIN"/>
    <property type="match status" value="1"/>
</dbReference>
<accession>A0A2S4MJT3</accession>
<evidence type="ECO:0000256" key="2">
    <source>
        <dbReference type="ARBA" id="ARBA00022475"/>
    </source>
</evidence>
<dbReference type="InterPro" id="IPR017871">
    <property type="entry name" value="ABC_transporter-like_CS"/>
</dbReference>
<comment type="caution">
    <text evidence="7">The sequence shown here is derived from an EMBL/GenBank/DDBJ whole genome shotgun (WGS) entry which is preliminary data.</text>
</comment>
<dbReference type="SUPFAM" id="SSF52540">
    <property type="entry name" value="P-loop containing nucleoside triphosphate hydrolases"/>
    <property type="match status" value="1"/>
</dbReference>
<organism evidence="7 8">
    <name type="scientific">Paraburkholderia eburnea</name>
    <dbReference type="NCBI Taxonomy" id="1189126"/>
    <lineage>
        <taxon>Bacteria</taxon>
        <taxon>Pseudomonadati</taxon>
        <taxon>Pseudomonadota</taxon>
        <taxon>Betaproteobacteria</taxon>
        <taxon>Burkholderiales</taxon>
        <taxon>Burkholderiaceae</taxon>
        <taxon>Paraburkholderia</taxon>
    </lineage>
</organism>
<dbReference type="GO" id="GO:0016887">
    <property type="term" value="F:ATP hydrolysis activity"/>
    <property type="evidence" value="ECO:0007669"/>
    <property type="project" value="InterPro"/>
</dbReference>
<evidence type="ECO:0000256" key="3">
    <source>
        <dbReference type="ARBA" id="ARBA00022519"/>
    </source>
</evidence>
<keyword evidence="3" id="KW-0472">Membrane</keyword>
<dbReference type="AlphaFoldDB" id="A0A2S4MJT3"/>
<name>A0A2S4MJT3_9BURK</name>
<keyword evidence="4" id="KW-0547">Nucleotide-binding</keyword>
<gene>
    <name evidence="7" type="ORF">B0G62_102611</name>
</gene>
<dbReference type="PANTHER" id="PTHR42711:SF10">
    <property type="entry name" value="ABC TRANSPORTER ATP-BINDING PROTEIN"/>
    <property type="match status" value="1"/>
</dbReference>
<dbReference type="EMBL" id="PQGA01000002">
    <property type="protein sequence ID" value="POR55000.1"/>
    <property type="molecule type" value="Genomic_DNA"/>
</dbReference>
<sequence length="325" mass="35316">MQTILSVENLSKVYASGFRALSRINLDIERGEIFALLGPNGAGKTTLISIICGIVNASDGHVRVAGHDIVTDYRAARSLIGLVPQELTTDAFETVWGTVSFSRGLFGKPPNPAYVERVLRDLSLWEKRNNKILTLSGGMKRRVLIAKALAHEPQVLFLDEPTAGVDVELRRDMWELVRGLKASGVTIILTTHYIDEAEEMADRIGVINAGEIMLVERKDALMRKLGRKQLTLQLDAPLSAIPSTLAAWRLELDANGSELTYTYDAENERNDIIALLKSLGDAGIGFTDLKTSQSSLEDIFVSLVGKDAALADTGNGNGKGQVSAQ</sequence>
<dbReference type="PROSITE" id="PS50893">
    <property type="entry name" value="ABC_TRANSPORTER_2"/>
    <property type="match status" value="1"/>
</dbReference>
<keyword evidence="3" id="KW-0997">Cell inner membrane</keyword>
<keyword evidence="2" id="KW-1003">Cell membrane</keyword>
<keyword evidence="8" id="KW-1185">Reference proteome</keyword>
<dbReference type="RefSeq" id="WP_103703508.1">
    <property type="nucleotide sequence ID" value="NZ_PQGA01000002.1"/>
</dbReference>
<dbReference type="GO" id="GO:0005524">
    <property type="term" value="F:ATP binding"/>
    <property type="evidence" value="ECO:0007669"/>
    <property type="project" value="UniProtKB-KW"/>
</dbReference>
<dbReference type="Proteomes" id="UP000237381">
    <property type="component" value="Unassembled WGS sequence"/>
</dbReference>
<dbReference type="SMART" id="SM00382">
    <property type="entry name" value="AAA"/>
    <property type="match status" value="1"/>
</dbReference>
<dbReference type="InterPro" id="IPR027417">
    <property type="entry name" value="P-loop_NTPase"/>
</dbReference>
<dbReference type="Pfam" id="PF00005">
    <property type="entry name" value="ABC_tran"/>
    <property type="match status" value="1"/>
</dbReference>
<keyword evidence="5 7" id="KW-0067">ATP-binding</keyword>
<dbReference type="Gene3D" id="3.40.50.300">
    <property type="entry name" value="P-loop containing nucleotide triphosphate hydrolases"/>
    <property type="match status" value="1"/>
</dbReference>
<evidence type="ECO:0000259" key="6">
    <source>
        <dbReference type="PROSITE" id="PS50893"/>
    </source>
</evidence>
<dbReference type="InterPro" id="IPR050763">
    <property type="entry name" value="ABC_transporter_ATP-binding"/>
</dbReference>
<reference evidence="7 8" key="1">
    <citation type="submission" date="2018-01" db="EMBL/GenBank/DDBJ databases">
        <title>Genomic Encyclopedia of Type Strains, Phase III (KMG-III): the genomes of soil and plant-associated and newly described type strains.</title>
        <authorList>
            <person name="Whitman W."/>
        </authorList>
    </citation>
    <scope>NUCLEOTIDE SEQUENCE [LARGE SCALE GENOMIC DNA]</scope>
    <source>
        <strain evidence="7 8">JCM 18070</strain>
    </source>
</reference>
<dbReference type="OrthoDB" id="9804819at2"/>
<evidence type="ECO:0000256" key="5">
    <source>
        <dbReference type="ARBA" id="ARBA00022840"/>
    </source>
</evidence>
<protein>
    <submittedName>
        <fullName evidence="7">ABC-2 type transport system ATP-binding protein</fullName>
    </submittedName>
</protein>
<evidence type="ECO:0000313" key="7">
    <source>
        <dbReference type="EMBL" id="POR55000.1"/>
    </source>
</evidence>
<evidence type="ECO:0000313" key="8">
    <source>
        <dbReference type="Proteomes" id="UP000237381"/>
    </source>
</evidence>
<evidence type="ECO:0000256" key="1">
    <source>
        <dbReference type="ARBA" id="ARBA00022448"/>
    </source>
</evidence>
<evidence type="ECO:0000256" key="4">
    <source>
        <dbReference type="ARBA" id="ARBA00022741"/>
    </source>
</evidence>
<dbReference type="InterPro" id="IPR003593">
    <property type="entry name" value="AAA+_ATPase"/>
</dbReference>
<feature type="domain" description="ABC transporter" evidence="6">
    <location>
        <begin position="5"/>
        <end position="234"/>
    </location>
</feature>
<dbReference type="InterPro" id="IPR003439">
    <property type="entry name" value="ABC_transporter-like_ATP-bd"/>
</dbReference>
<proteinExistence type="predicted"/>
<keyword evidence="1" id="KW-0813">Transport</keyword>
<dbReference type="PROSITE" id="PS00211">
    <property type="entry name" value="ABC_TRANSPORTER_1"/>
    <property type="match status" value="1"/>
</dbReference>
<dbReference type="CDD" id="cd03230">
    <property type="entry name" value="ABC_DR_subfamily_A"/>
    <property type="match status" value="1"/>
</dbReference>